<accession>A0A174VF75</accession>
<evidence type="ECO:0000256" key="1">
    <source>
        <dbReference type="SAM" id="Phobius"/>
    </source>
</evidence>
<evidence type="ECO:0000313" key="4">
    <source>
        <dbReference type="Proteomes" id="UP000095563"/>
    </source>
</evidence>
<evidence type="ECO:0000259" key="2">
    <source>
        <dbReference type="Pfam" id="PF13786"/>
    </source>
</evidence>
<reference evidence="3 4" key="1">
    <citation type="submission" date="2015-09" db="EMBL/GenBank/DDBJ databases">
        <authorList>
            <consortium name="Pathogen Informatics"/>
        </authorList>
    </citation>
    <scope>NUCLEOTIDE SEQUENCE [LARGE SCALE GENOMIC DNA]</scope>
    <source>
        <strain evidence="3 4">2789STDY5834956</strain>
    </source>
</reference>
<dbReference type="RefSeq" id="WP_055209163.1">
    <property type="nucleotide sequence ID" value="NZ_CZBO01000010.1"/>
</dbReference>
<evidence type="ECO:0000313" key="3">
    <source>
        <dbReference type="EMBL" id="CUQ32116.1"/>
    </source>
</evidence>
<keyword evidence="1" id="KW-0812">Transmembrane</keyword>
<keyword evidence="1" id="KW-0472">Membrane</keyword>
<dbReference type="InterPro" id="IPR025436">
    <property type="entry name" value="DUF4179"/>
</dbReference>
<keyword evidence="1" id="KW-1133">Transmembrane helix</keyword>
<dbReference type="Pfam" id="PF13786">
    <property type="entry name" value="DUF4179"/>
    <property type="match status" value="1"/>
</dbReference>
<name>A0A174VF75_9CLOT</name>
<dbReference type="EMBL" id="CZBO01000010">
    <property type="protein sequence ID" value="CUQ32116.1"/>
    <property type="molecule type" value="Genomic_DNA"/>
</dbReference>
<dbReference type="Gene3D" id="2.60.40.1630">
    <property type="entry name" value="bacillus anthracis domain"/>
    <property type="match status" value="1"/>
</dbReference>
<proteinExistence type="predicted"/>
<feature type="transmembrane region" description="Helical" evidence="1">
    <location>
        <begin position="51"/>
        <end position="70"/>
    </location>
</feature>
<dbReference type="Proteomes" id="UP000095563">
    <property type="component" value="Unassembled WGS sequence"/>
</dbReference>
<sequence>MSPKDILDNLDNENIEDIELSKEDISELEKEKLKRRLKRKIKKNNHFKKRVAVCGTSIILIGVIGTPAIASNIPILNNLYQQLGLFDGYGKYTNYIGETKESNGYKVTIENIIAVPDKLQAVIKVESEEPLRKNPKSDNFMVNVNIDRPESGTSNSFETDSYYIDDHTIILNYKESLSGGTYPKKGDLTLNIQKLSIDFKESNLDLTFDAKVDFSSAFKKKSTIKINKDINDNTKIEKLVSNAMGSEVVFSGDDIRYAYDSYAPLYYIEVDGKIYSRTYGSNMDFPELTYDVIKKSKSINIVVLDTNRLVKYEDILDANKIEVGTEDNIIYPKTIISQSGLKGEFYKIEHEEDKLKFYFKSEYEPLTIFDSLALSTYDNVNEKNFNRYRNEYTIQKSDEGYVAIFDNVDKKNNIELIYSNHGIPLDNYKEAEIIKIK</sequence>
<protein>
    <recommendedName>
        <fullName evidence="2">DUF4179 domain-containing protein</fullName>
    </recommendedName>
</protein>
<organism evidence="3 4">
    <name type="scientific">Clostridium baratii</name>
    <dbReference type="NCBI Taxonomy" id="1561"/>
    <lineage>
        <taxon>Bacteria</taxon>
        <taxon>Bacillati</taxon>
        <taxon>Bacillota</taxon>
        <taxon>Clostridia</taxon>
        <taxon>Eubacteriales</taxon>
        <taxon>Clostridiaceae</taxon>
        <taxon>Clostridium</taxon>
    </lineage>
</organism>
<dbReference type="AlphaFoldDB" id="A0A174VF75"/>
<gene>
    <name evidence="3" type="ORF">ERS852568_02844</name>
</gene>
<feature type="domain" description="DUF4179" evidence="2">
    <location>
        <begin position="42"/>
        <end position="127"/>
    </location>
</feature>